<evidence type="ECO:0000313" key="2">
    <source>
        <dbReference type="EMBL" id="SKB25061.1"/>
    </source>
</evidence>
<feature type="region of interest" description="Disordered" evidence="1">
    <location>
        <begin position="22"/>
        <end position="98"/>
    </location>
</feature>
<protein>
    <submittedName>
        <fullName evidence="2">Uncharacterized protein</fullName>
    </submittedName>
</protein>
<keyword evidence="3" id="KW-1185">Reference proteome</keyword>
<dbReference type="AlphaFoldDB" id="A0A1T4ZQJ9"/>
<dbReference type="Proteomes" id="UP000189818">
    <property type="component" value="Unassembled WGS sequence"/>
</dbReference>
<dbReference type="EMBL" id="FUYM01000001">
    <property type="protein sequence ID" value="SKB25061.1"/>
    <property type="molecule type" value="Genomic_DNA"/>
</dbReference>
<accession>A0A1T4ZQJ9</accession>
<dbReference type="OrthoDB" id="7573820at2"/>
<feature type="compositionally biased region" description="Basic and acidic residues" evidence="1">
    <location>
        <begin position="82"/>
        <end position="98"/>
    </location>
</feature>
<dbReference type="RefSeq" id="WP_079646059.1">
    <property type="nucleotide sequence ID" value="NZ_FUYM01000001.1"/>
</dbReference>
<evidence type="ECO:0000313" key="3">
    <source>
        <dbReference type="Proteomes" id="UP000189818"/>
    </source>
</evidence>
<name>A0A1T4ZQJ9_9SPHN</name>
<sequence length="98" mass="10659">MAQRPDRWTSGEIEILRGLAAAGRSPDEIAPRLGRTETSVRAQLAREKAPSATPPEWNGPDEEGDVLPPTGRADDDPAAWVHSEHKGEARAPDRPDED</sequence>
<gene>
    <name evidence="2" type="ORF">SAMN06295920_10162</name>
</gene>
<organism evidence="2 3">
    <name type="scientific">Rhizorhabdus histidinilytica</name>
    <dbReference type="NCBI Taxonomy" id="439228"/>
    <lineage>
        <taxon>Bacteria</taxon>
        <taxon>Pseudomonadati</taxon>
        <taxon>Pseudomonadota</taxon>
        <taxon>Alphaproteobacteria</taxon>
        <taxon>Sphingomonadales</taxon>
        <taxon>Sphingomonadaceae</taxon>
        <taxon>Rhizorhabdus</taxon>
    </lineage>
</organism>
<evidence type="ECO:0000256" key="1">
    <source>
        <dbReference type="SAM" id="MobiDB-lite"/>
    </source>
</evidence>
<dbReference type="STRING" id="439228.SAMN06295920_10162"/>
<reference evidence="3" key="1">
    <citation type="submission" date="2017-02" db="EMBL/GenBank/DDBJ databases">
        <authorList>
            <person name="Varghese N."/>
            <person name="Submissions S."/>
        </authorList>
    </citation>
    <scope>NUCLEOTIDE SEQUENCE [LARGE SCALE GENOMIC DNA]</scope>
    <source>
        <strain evidence="3">UM2</strain>
    </source>
</reference>
<proteinExistence type="predicted"/>